<reference evidence="1 2" key="1">
    <citation type="submission" date="2018-03" db="EMBL/GenBank/DDBJ databases">
        <title>Genomic Encyclopedia of Type Strains, Phase III (KMG-III): the genomes of soil and plant-associated and newly described type strains.</title>
        <authorList>
            <person name="Whitman W."/>
        </authorList>
    </citation>
    <scope>NUCLEOTIDE SEQUENCE [LARGE SCALE GENOMIC DNA]</scope>
    <source>
        <strain evidence="1 2">CGMCC 4.7097</strain>
    </source>
</reference>
<name>A0A2P8IF49_SACCR</name>
<accession>A0A2P8IF49</accession>
<dbReference type="Proteomes" id="UP000241118">
    <property type="component" value="Unassembled WGS sequence"/>
</dbReference>
<proteinExistence type="predicted"/>
<dbReference type="EMBL" id="PYAX01000002">
    <property type="protein sequence ID" value="PSL57082.1"/>
    <property type="molecule type" value="Genomic_DNA"/>
</dbReference>
<comment type="caution">
    <text evidence="1">The sequence shown here is derived from an EMBL/GenBank/DDBJ whole genome shotgun (WGS) entry which is preliminary data.</text>
</comment>
<gene>
    <name evidence="1" type="ORF">B0I31_10259</name>
</gene>
<keyword evidence="2" id="KW-1185">Reference proteome</keyword>
<organism evidence="1 2">
    <name type="scientific">Saccharothrix carnea</name>
    <dbReference type="NCBI Taxonomy" id="1280637"/>
    <lineage>
        <taxon>Bacteria</taxon>
        <taxon>Bacillati</taxon>
        <taxon>Actinomycetota</taxon>
        <taxon>Actinomycetes</taxon>
        <taxon>Pseudonocardiales</taxon>
        <taxon>Pseudonocardiaceae</taxon>
        <taxon>Saccharothrix</taxon>
    </lineage>
</organism>
<dbReference type="RefSeq" id="WP_146173726.1">
    <property type="nucleotide sequence ID" value="NZ_PYAX01000002.1"/>
</dbReference>
<sequence length="63" mass="7114">MVILTLLLAPRVNRIVSFLYLITILVSCIGETWVYYLLVEVVLLVIARAAWRWPSPTVAPSLS</sequence>
<protein>
    <submittedName>
        <fullName evidence="1">Uncharacterized protein</fullName>
    </submittedName>
</protein>
<evidence type="ECO:0000313" key="2">
    <source>
        <dbReference type="Proteomes" id="UP000241118"/>
    </source>
</evidence>
<evidence type="ECO:0000313" key="1">
    <source>
        <dbReference type="EMBL" id="PSL57082.1"/>
    </source>
</evidence>
<dbReference type="OrthoDB" id="1551186at2"/>
<dbReference type="AlphaFoldDB" id="A0A2P8IF49"/>